<keyword evidence="1" id="KW-0472">Membrane</keyword>
<sequence>MKPFLETYKTIMVPSTAFFIFVLLGMGILFFKQDASTEAKRSANRYLTAVIKHNAEVVEENVVYDLTLTPKERSDFKNYIWANDIKDFEIKDALLSEPGRYEMRVLIMKEASQEESRITVVKVDSKWKVLIKKPV</sequence>
<keyword evidence="1" id="KW-0812">Transmembrane</keyword>
<dbReference type="AlphaFoldDB" id="A0A410WQ82"/>
<dbReference type="Proteomes" id="UP000288943">
    <property type="component" value="Chromosome"/>
</dbReference>
<reference evidence="4 5" key="1">
    <citation type="submission" date="2018-01" db="EMBL/GenBank/DDBJ databases">
        <title>The whole genome sequencing and assembly of Paenibacillus chitinolyticus KCCM 41400 strain.</title>
        <authorList>
            <person name="Kim J.-Y."/>
            <person name="Park M.-K."/>
            <person name="Lee Y.-J."/>
            <person name="Yi H."/>
            <person name="Bahn Y.-S."/>
            <person name="Kim J.F."/>
            <person name="Lee D.-W."/>
        </authorList>
    </citation>
    <scope>NUCLEOTIDE SEQUENCE [LARGE SCALE GENOMIC DNA]</scope>
    <source>
        <strain evidence="4 5">KCCM 41400</strain>
    </source>
</reference>
<evidence type="ECO:0000256" key="1">
    <source>
        <dbReference type="SAM" id="Phobius"/>
    </source>
</evidence>
<dbReference type="EMBL" id="CP026520">
    <property type="protein sequence ID" value="QAV16515.1"/>
    <property type="molecule type" value="Genomic_DNA"/>
</dbReference>
<dbReference type="Pfam" id="PF12870">
    <property type="entry name" value="DUF4878"/>
    <property type="match status" value="1"/>
</dbReference>
<dbReference type="Proteomes" id="UP001527202">
    <property type="component" value="Unassembled WGS sequence"/>
</dbReference>
<evidence type="ECO:0000313" key="5">
    <source>
        <dbReference type="Proteomes" id="UP000288943"/>
    </source>
</evidence>
<dbReference type="KEGG" id="pchi:PC41400_01910"/>
<dbReference type="EMBL" id="JAMDMJ010000045">
    <property type="protein sequence ID" value="MCY9599516.1"/>
    <property type="molecule type" value="Genomic_DNA"/>
</dbReference>
<evidence type="ECO:0000313" key="4">
    <source>
        <dbReference type="EMBL" id="QAV16515.1"/>
    </source>
</evidence>
<protein>
    <submittedName>
        <fullName evidence="3">DUF4878 domain-containing protein</fullName>
    </submittedName>
</protein>
<evidence type="ECO:0000259" key="2">
    <source>
        <dbReference type="Pfam" id="PF12870"/>
    </source>
</evidence>
<feature type="transmembrane region" description="Helical" evidence="1">
    <location>
        <begin position="12"/>
        <end position="31"/>
    </location>
</feature>
<evidence type="ECO:0000313" key="3">
    <source>
        <dbReference type="EMBL" id="MCY9599516.1"/>
    </source>
</evidence>
<keyword evidence="6" id="KW-1185">Reference proteome</keyword>
<reference evidence="3 6" key="2">
    <citation type="submission" date="2022-05" db="EMBL/GenBank/DDBJ databases">
        <title>Genome Sequencing of Bee-Associated Microbes.</title>
        <authorList>
            <person name="Dunlap C."/>
        </authorList>
    </citation>
    <scope>NUCLEOTIDE SEQUENCE [LARGE SCALE GENOMIC DNA]</scope>
    <source>
        <strain evidence="3 6">NRRL B-23120</strain>
    </source>
</reference>
<proteinExistence type="predicted"/>
<dbReference type="InterPro" id="IPR024267">
    <property type="entry name" value="DUF4878"/>
</dbReference>
<gene>
    <name evidence="3" type="ORF">M5X16_27605</name>
    <name evidence="4" type="ORF">PC41400_01910</name>
</gene>
<dbReference type="GeneID" id="95373567"/>
<feature type="domain" description="DUF4878" evidence="2">
    <location>
        <begin position="41"/>
        <end position="129"/>
    </location>
</feature>
<accession>A0A410WQ82</accession>
<dbReference type="RefSeq" id="WP_042235601.1">
    <property type="nucleotide sequence ID" value="NZ_CP026520.1"/>
</dbReference>
<name>A0A410WQ82_9BACL</name>
<dbReference type="OrthoDB" id="2657082at2"/>
<keyword evidence="1" id="KW-1133">Transmembrane helix</keyword>
<evidence type="ECO:0000313" key="6">
    <source>
        <dbReference type="Proteomes" id="UP001527202"/>
    </source>
</evidence>
<organism evidence="4 5">
    <name type="scientific">Paenibacillus chitinolyticus</name>
    <dbReference type="NCBI Taxonomy" id="79263"/>
    <lineage>
        <taxon>Bacteria</taxon>
        <taxon>Bacillati</taxon>
        <taxon>Bacillota</taxon>
        <taxon>Bacilli</taxon>
        <taxon>Bacillales</taxon>
        <taxon>Paenibacillaceae</taxon>
        <taxon>Paenibacillus</taxon>
    </lineage>
</organism>